<feature type="non-terminal residue" evidence="1">
    <location>
        <position position="1"/>
    </location>
</feature>
<dbReference type="AlphaFoldDB" id="A0A0F9CAQ1"/>
<protein>
    <submittedName>
        <fullName evidence="1">Uncharacterized protein</fullName>
    </submittedName>
</protein>
<gene>
    <name evidence="1" type="ORF">LCGC14_2345270</name>
</gene>
<sequence length="108" mass="11894">PERVHYRLAKRDHQKLLGDWGVTKKVLLAEAASKDREAVLAAVNAFVLLRRPDGLDGLAELTRTRGSVALAEACIATRLAPLRKAAEVWAGRNNYQVKSDGRLVPKKP</sequence>
<comment type="caution">
    <text evidence="1">The sequence shown here is derived from an EMBL/GenBank/DDBJ whole genome shotgun (WGS) entry which is preliminary data.</text>
</comment>
<proteinExistence type="predicted"/>
<dbReference type="EMBL" id="LAZR01034020">
    <property type="protein sequence ID" value="KKL46468.1"/>
    <property type="molecule type" value="Genomic_DNA"/>
</dbReference>
<organism evidence="1">
    <name type="scientific">marine sediment metagenome</name>
    <dbReference type="NCBI Taxonomy" id="412755"/>
    <lineage>
        <taxon>unclassified sequences</taxon>
        <taxon>metagenomes</taxon>
        <taxon>ecological metagenomes</taxon>
    </lineage>
</organism>
<name>A0A0F9CAQ1_9ZZZZ</name>
<accession>A0A0F9CAQ1</accession>
<reference evidence="1" key="1">
    <citation type="journal article" date="2015" name="Nature">
        <title>Complex archaea that bridge the gap between prokaryotes and eukaryotes.</title>
        <authorList>
            <person name="Spang A."/>
            <person name="Saw J.H."/>
            <person name="Jorgensen S.L."/>
            <person name="Zaremba-Niedzwiedzka K."/>
            <person name="Martijn J."/>
            <person name="Lind A.E."/>
            <person name="van Eijk R."/>
            <person name="Schleper C."/>
            <person name="Guy L."/>
            <person name="Ettema T.J."/>
        </authorList>
    </citation>
    <scope>NUCLEOTIDE SEQUENCE</scope>
</reference>
<evidence type="ECO:0000313" key="1">
    <source>
        <dbReference type="EMBL" id="KKL46468.1"/>
    </source>
</evidence>